<evidence type="ECO:0000313" key="5">
    <source>
        <dbReference type="EMBL" id="HIQ81679.1"/>
    </source>
</evidence>
<gene>
    <name evidence="5" type="ORF">IAA52_01105</name>
</gene>
<proteinExistence type="inferred from homology"/>
<evidence type="ECO:0000313" key="6">
    <source>
        <dbReference type="Proteomes" id="UP000824260"/>
    </source>
</evidence>
<dbReference type="InterPro" id="IPR006127">
    <property type="entry name" value="ZnuA-like"/>
</dbReference>
<evidence type="ECO:0000256" key="1">
    <source>
        <dbReference type="ARBA" id="ARBA00011028"/>
    </source>
</evidence>
<evidence type="ECO:0000256" key="4">
    <source>
        <dbReference type="SAM" id="SignalP"/>
    </source>
</evidence>
<dbReference type="AlphaFoldDB" id="A0A9D1CVX8"/>
<comment type="caution">
    <text evidence="5">The sequence shown here is derived from an EMBL/GenBank/DDBJ whole genome shotgun (WGS) entry which is preliminary data.</text>
</comment>
<feature type="chain" id="PRO_5039522840" evidence="4">
    <location>
        <begin position="26"/>
        <end position="314"/>
    </location>
</feature>
<dbReference type="SUPFAM" id="SSF53807">
    <property type="entry name" value="Helical backbone' metal receptor"/>
    <property type="match status" value="1"/>
</dbReference>
<protein>
    <submittedName>
        <fullName evidence="5">Zinc ABC transporter substrate-binding protein</fullName>
    </submittedName>
</protein>
<dbReference type="PANTHER" id="PTHR42953:SF3">
    <property type="entry name" value="HIGH-AFFINITY ZINC UPTAKE SYSTEM PROTEIN ZNUA"/>
    <property type="match status" value="1"/>
</dbReference>
<keyword evidence="2" id="KW-0813">Transport</keyword>
<sequence length="314" mass="33826">MRRLGMLFLLLAALAVALSSCVPLVEETAGEAQQVYATFYPFYALTALVADGIEPLRVACLTQPQDGCLRDYALSEWDLYLLMGADLVVAGGRGLESFESTLQSLGDGGPAVALTSYNYELYNQEDDTEISEESSHLEGANPHLYMSIDGAKYIIEGVALALSQLYPQYSEQILSNMDAADARLDELGAEMRSIAANAAGKRAILMNETLVYLAEDLSLEIAGQYDRESGEPLYEGDVDNCLDALAAMDAQVVLIEKQAPAATVETLREAGYTVALIDVLSTLRADQGAEAYFTAQLENAQAIAEAFAQAEETN</sequence>
<feature type="signal peptide" evidence="4">
    <location>
        <begin position="1"/>
        <end position="25"/>
    </location>
</feature>
<evidence type="ECO:0000256" key="2">
    <source>
        <dbReference type="ARBA" id="ARBA00022448"/>
    </source>
</evidence>
<evidence type="ECO:0000256" key="3">
    <source>
        <dbReference type="ARBA" id="ARBA00022729"/>
    </source>
</evidence>
<comment type="similarity">
    <text evidence="1">Belongs to the bacterial solute-binding protein 9 family.</text>
</comment>
<reference evidence="5" key="1">
    <citation type="submission" date="2020-10" db="EMBL/GenBank/DDBJ databases">
        <authorList>
            <person name="Gilroy R."/>
        </authorList>
    </citation>
    <scope>NUCLEOTIDE SEQUENCE</scope>
    <source>
        <strain evidence="5">ChiSjej6B24-2974</strain>
    </source>
</reference>
<accession>A0A9D1CVX8</accession>
<dbReference type="PANTHER" id="PTHR42953">
    <property type="entry name" value="HIGH-AFFINITY ZINC UPTAKE SYSTEM PROTEIN ZNUA-RELATED"/>
    <property type="match status" value="1"/>
</dbReference>
<name>A0A9D1CVX8_9FIRM</name>
<dbReference type="Gene3D" id="3.40.50.1980">
    <property type="entry name" value="Nitrogenase molybdenum iron protein domain"/>
    <property type="match status" value="2"/>
</dbReference>
<dbReference type="Proteomes" id="UP000824260">
    <property type="component" value="Unassembled WGS sequence"/>
</dbReference>
<dbReference type="EMBL" id="DVFZ01000012">
    <property type="protein sequence ID" value="HIQ81679.1"/>
    <property type="molecule type" value="Genomic_DNA"/>
</dbReference>
<dbReference type="Pfam" id="PF01297">
    <property type="entry name" value="ZnuA"/>
    <property type="match status" value="1"/>
</dbReference>
<dbReference type="GO" id="GO:0046872">
    <property type="term" value="F:metal ion binding"/>
    <property type="evidence" value="ECO:0007669"/>
    <property type="project" value="InterPro"/>
</dbReference>
<organism evidence="5 6">
    <name type="scientific">Candidatus Pullichristensenella stercorigallinarum</name>
    <dbReference type="NCBI Taxonomy" id="2840909"/>
    <lineage>
        <taxon>Bacteria</taxon>
        <taxon>Bacillati</taxon>
        <taxon>Bacillota</taxon>
        <taxon>Clostridia</taxon>
        <taxon>Candidatus Pullichristensenella</taxon>
    </lineage>
</organism>
<keyword evidence="3 4" id="KW-0732">Signal</keyword>
<reference evidence="5" key="2">
    <citation type="journal article" date="2021" name="PeerJ">
        <title>Extensive microbial diversity within the chicken gut microbiome revealed by metagenomics and culture.</title>
        <authorList>
            <person name="Gilroy R."/>
            <person name="Ravi A."/>
            <person name="Getino M."/>
            <person name="Pursley I."/>
            <person name="Horton D.L."/>
            <person name="Alikhan N.F."/>
            <person name="Baker D."/>
            <person name="Gharbi K."/>
            <person name="Hall N."/>
            <person name="Watson M."/>
            <person name="Adriaenssens E.M."/>
            <person name="Foster-Nyarko E."/>
            <person name="Jarju S."/>
            <person name="Secka A."/>
            <person name="Antonio M."/>
            <person name="Oren A."/>
            <person name="Chaudhuri R.R."/>
            <person name="La Ragione R."/>
            <person name="Hildebrand F."/>
            <person name="Pallen M.J."/>
        </authorList>
    </citation>
    <scope>NUCLEOTIDE SEQUENCE</scope>
    <source>
        <strain evidence="5">ChiSjej6B24-2974</strain>
    </source>
</reference>
<dbReference type="GO" id="GO:0030001">
    <property type="term" value="P:metal ion transport"/>
    <property type="evidence" value="ECO:0007669"/>
    <property type="project" value="InterPro"/>
</dbReference>
<dbReference type="InterPro" id="IPR050492">
    <property type="entry name" value="Bact_metal-bind_prot9"/>
</dbReference>
<dbReference type="PROSITE" id="PS51257">
    <property type="entry name" value="PROKAR_LIPOPROTEIN"/>
    <property type="match status" value="1"/>
</dbReference>